<sequence length="100" mass="10937">MATALLHRRAFNWPVATSTRPQRHPEAEAAGAQSLCPNEAEEDTRRHEKTRGAMVVEVVQVADVEPAQADKMARVVGQKEQSCAAAASDRNLPFLLCRVS</sequence>
<dbReference type="EMBL" id="CAAALY010269060">
    <property type="protein sequence ID" value="VEL41378.1"/>
    <property type="molecule type" value="Genomic_DNA"/>
</dbReference>
<protein>
    <submittedName>
        <fullName evidence="2">Uncharacterized protein</fullName>
    </submittedName>
</protein>
<dbReference type="Proteomes" id="UP000784294">
    <property type="component" value="Unassembled WGS sequence"/>
</dbReference>
<keyword evidence="3" id="KW-1185">Reference proteome</keyword>
<evidence type="ECO:0000256" key="1">
    <source>
        <dbReference type="SAM" id="MobiDB-lite"/>
    </source>
</evidence>
<gene>
    <name evidence="2" type="ORF">PXEA_LOCUS34818</name>
</gene>
<reference evidence="2" key="1">
    <citation type="submission" date="2018-11" db="EMBL/GenBank/DDBJ databases">
        <authorList>
            <consortium name="Pathogen Informatics"/>
        </authorList>
    </citation>
    <scope>NUCLEOTIDE SEQUENCE</scope>
</reference>
<accession>A0A3S5ANQ3</accession>
<organism evidence="2 3">
    <name type="scientific">Protopolystoma xenopodis</name>
    <dbReference type="NCBI Taxonomy" id="117903"/>
    <lineage>
        <taxon>Eukaryota</taxon>
        <taxon>Metazoa</taxon>
        <taxon>Spiralia</taxon>
        <taxon>Lophotrochozoa</taxon>
        <taxon>Platyhelminthes</taxon>
        <taxon>Monogenea</taxon>
        <taxon>Polyopisthocotylea</taxon>
        <taxon>Polystomatidea</taxon>
        <taxon>Polystomatidae</taxon>
        <taxon>Protopolystoma</taxon>
    </lineage>
</organism>
<evidence type="ECO:0000313" key="2">
    <source>
        <dbReference type="EMBL" id="VEL41378.1"/>
    </source>
</evidence>
<feature type="region of interest" description="Disordered" evidence="1">
    <location>
        <begin position="17"/>
        <end position="50"/>
    </location>
</feature>
<comment type="caution">
    <text evidence="2">The sequence shown here is derived from an EMBL/GenBank/DDBJ whole genome shotgun (WGS) entry which is preliminary data.</text>
</comment>
<name>A0A3S5ANQ3_9PLAT</name>
<evidence type="ECO:0000313" key="3">
    <source>
        <dbReference type="Proteomes" id="UP000784294"/>
    </source>
</evidence>
<dbReference type="AlphaFoldDB" id="A0A3S5ANQ3"/>
<proteinExistence type="predicted"/>